<dbReference type="RefSeq" id="WP_068898168.1">
    <property type="nucleotide sequence ID" value="NZ_JBHUIF010000002.1"/>
</dbReference>
<accession>A0A1C3ESG0</accession>
<dbReference type="Gene3D" id="3.40.50.720">
    <property type="entry name" value="NAD(P)-binding Rossmann-like Domain"/>
    <property type="match status" value="1"/>
</dbReference>
<sequence>MHKNILVIGGTGMLSDASYELAQQSDVFTSVARTKESLNRFNQRLVNVNTEHHTLSLNWDDKESFISTLRQHINVIGVPDMVVTWLHRSAFIGELSRLFVQTEREVIIYQVLGSSVTNPGKANDIADTVADGINYHQIVLGFTVESGQSRWLRNEEISAGVIAAIKRNQQTYIVGQLEPWSLRP</sequence>
<dbReference type="STRING" id="1080227.A8L45_00705"/>
<protein>
    <recommendedName>
        <fullName evidence="3">Short-chain dehydrogenase</fullName>
    </recommendedName>
</protein>
<dbReference type="AlphaFoldDB" id="A0A1C3ESG0"/>
<name>A0A1C3ESG0_9GAMM</name>
<proteinExistence type="predicted"/>
<dbReference type="OrthoDB" id="7922774at2"/>
<keyword evidence="2" id="KW-1185">Reference proteome</keyword>
<dbReference type="Proteomes" id="UP000094936">
    <property type="component" value="Unassembled WGS sequence"/>
</dbReference>
<gene>
    <name evidence="1" type="ORF">A8L45_00705</name>
</gene>
<evidence type="ECO:0008006" key="3">
    <source>
        <dbReference type="Google" id="ProtNLM"/>
    </source>
</evidence>
<evidence type="ECO:0000313" key="2">
    <source>
        <dbReference type="Proteomes" id="UP000094936"/>
    </source>
</evidence>
<reference evidence="1 2" key="1">
    <citation type="submission" date="2016-05" db="EMBL/GenBank/DDBJ databases">
        <title>Genomic Taxonomy of the Vibrionaceae.</title>
        <authorList>
            <person name="Gomez-Gil B."/>
            <person name="Enciso-Ibarra J."/>
        </authorList>
    </citation>
    <scope>NUCLEOTIDE SEQUENCE [LARGE SCALE GENOMIC DNA]</scope>
    <source>
        <strain evidence="1 2">CAIM 1920</strain>
    </source>
</reference>
<evidence type="ECO:0000313" key="1">
    <source>
        <dbReference type="EMBL" id="ODA36155.1"/>
    </source>
</evidence>
<comment type="caution">
    <text evidence="1">The sequence shown here is derived from an EMBL/GenBank/DDBJ whole genome shotgun (WGS) entry which is preliminary data.</text>
</comment>
<dbReference type="EMBL" id="LYBM01000001">
    <property type="protein sequence ID" value="ODA36155.1"/>
    <property type="molecule type" value="Genomic_DNA"/>
</dbReference>
<organism evidence="1 2">
    <name type="scientific">Veronia pacifica</name>
    <dbReference type="NCBI Taxonomy" id="1080227"/>
    <lineage>
        <taxon>Bacteria</taxon>
        <taxon>Pseudomonadati</taxon>
        <taxon>Pseudomonadota</taxon>
        <taxon>Gammaproteobacteria</taxon>
        <taxon>Vibrionales</taxon>
        <taxon>Vibrionaceae</taxon>
        <taxon>Veronia</taxon>
    </lineage>
</organism>